<comment type="caution">
    <text evidence="1">The sequence shown here is derived from an EMBL/GenBank/DDBJ whole genome shotgun (WGS) entry which is preliminary data.</text>
</comment>
<gene>
    <name evidence="1" type="ORF">FG382_03225</name>
</gene>
<dbReference type="Pfam" id="PF05708">
    <property type="entry name" value="Peptidase_C92"/>
    <property type="match status" value="1"/>
</dbReference>
<keyword evidence="2" id="KW-1185">Reference proteome</keyword>
<organism evidence="1 2">
    <name type="scientific">Psychrobacillus lasiicapitis</name>
    <dbReference type="NCBI Taxonomy" id="1636719"/>
    <lineage>
        <taxon>Bacteria</taxon>
        <taxon>Bacillati</taxon>
        <taxon>Bacillota</taxon>
        <taxon>Bacilli</taxon>
        <taxon>Bacillales</taxon>
        <taxon>Bacillaceae</taxon>
        <taxon>Psychrobacillus</taxon>
    </lineage>
</organism>
<dbReference type="InterPro" id="IPR024453">
    <property type="entry name" value="Peptidase_C92"/>
</dbReference>
<dbReference type="EMBL" id="VDGH01000002">
    <property type="protein sequence ID" value="TQR15734.1"/>
    <property type="molecule type" value="Genomic_DNA"/>
</dbReference>
<name>A0A544TE63_9BACI</name>
<evidence type="ECO:0008006" key="3">
    <source>
        <dbReference type="Google" id="ProtNLM"/>
    </source>
</evidence>
<reference evidence="1 2" key="1">
    <citation type="submission" date="2019-05" db="EMBL/GenBank/DDBJ databases">
        <title>Psychrobacillus vulpis sp. nov., a new species isolated from feces of a red fox that inhabits in The Tablas de Daimiel Natural Park, Albacete, Spain.</title>
        <authorList>
            <person name="Rodriguez M."/>
            <person name="Reina J.C."/>
            <person name="Bejar V."/>
            <person name="Llamas I."/>
        </authorList>
    </citation>
    <scope>NUCLEOTIDE SEQUENCE [LARGE SCALE GENOMIC DNA]</scope>
    <source>
        <strain evidence="1 2">NEAU-3TGS17</strain>
    </source>
</reference>
<dbReference type="InterPro" id="IPR038765">
    <property type="entry name" value="Papain-like_cys_pep_sf"/>
</dbReference>
<dbReference type="OrthoDB" id="2843884at2"/>
<evidence type="ECO:0000313" key="1">
    <source>
        <dbReference type="EMBL" id="TQR15734.1"/>
    </source>
</evidence>
<protein>
    <recommendedName>
        <fullName evidence="3">Permuted papain-like amidase enzyme, YaeF/YiiX, C92 family</fullName>
    </recommendedName>
</protein>
<proteinExistence type="predicted"/>
<sequence>MGTSKFNGINQISYQLAKSKIKTGDILFCSGRYLVSEMIKKLSNSVFSHVALLVYWNERVLVLESVEDDGVRVVPLSHYLYNYENSKEKYNGEMYVARHVVVDSSDFDKEKIKSMCGKAIDLLNRNYDKDEIAKIVARISLGIVRHTEDFEYMCSEFVDECYKQLEIELSRDPMGFIFPEHIAADPYVKPLFEITP</sequence>
<dbReference type="Proteomes" id="UP000317316">
    <property type="component" value="Unassembled WGS sequence"/>
</dbReference>
<dbReference type="AlphaFoldDB" id="A0A544TE63"/>
<dbReference type="Gene3D" id="3.90.1720.10">
    <property type="entry name" value="endopeptidase domain like (from Nostoc punctiforme)"/>
    <property type="match status" value="1"/>
</dbReference>
<accession>A0A544TE63</accession>
<dbReference type="RefSeq" id="WP_142537458.1">
    <property type="nucleotide sequence ID" value="NZ_BMIE01000001.1"/>
</dbReference>
<dbReference type="SUPFAM" id="SSF54001">
    <property type="entry name" value="Cysteine proteinases"/>
    <property type="match status" value="1"/>
</dbReference>
<evidence type="ECO:0000313" key="2">
    <source>
        <dbReference type="Proteomes" id="UP000317316"/>
    </source>
</evidence>